<dbReference type="PANTHER" id="PTHR24056">
    <property type="entry name" value="CELL DIVISION PROTEIN KINASE"/>
    <property type="match status" value="1"/>
</dbReference>
<dbReference type="GO" id="GO:0004693">
    <property type="term" value="F:cyclin-dependent protein serine/threonine kinase activity"/>
    <property type="evidence" value="ECO:0007669"/>
    <property type="project" value="TreeGrafter"/>
</dbReference>
<comment type="caution">
    <text evidence="3">The sequence shown here is derived from an EMBL/GenBank/DDBJ whole genome shotgun (WGS) entry which is preliminary data.</text>
</comment>
<proteinExistence type="predicted"/>
<dbReference type="GO" id="GO:0030332">
    <property type="term" value="F:cyclin binding"/>
    <property type="evidence" value="ECO:0007669"/>
    <property type="project" value="TreeGrafter"/>
</dbReference>
<accession>A0A2U1M3A9</accession>
<organism evidence="3 4">
    <name type="scientific">Artemisia annua</name>
    <name type="common">Sweet wormwood</name>
    <dbReference type="NCBI Taxonomy" id="35608"/>
    <lineage>
        <taxon>Eukaryota</taxon>
        <taxon>Viridiplantae</taxon>
        <taxon>Streptophyta</taxon>
        <taxon>Embryophyta</taxon>
        <taxon>Tracheophyta</taxon>
        <taxon>Spermatophyta</taxon>
        <taxon>Magnoliopsida</taxon>
        <taxon>eudicotyledons</taxon>
        <taxon>Gunneridae</taxon>
        <taxon>Pentapetalae</taxon>
        <taxon>asterids</taxon>
        <taxon>campanulids</taxon>
        <taxon>Asterales</taxon>
        <taxon>Asteraceae</taxon>
        <taxon>Asteroideae</taxon>
        <taxon>Anthemideae</taxon>
        <taxon>Artemisiinae</taxon>
        <taxon>Artemisia</taxon>
    </lineage>
</organism>
<name>A0A2U1M3A9_ARTAN</name>
<dbReference type="InterPro" id="IPR050108">
    <property type="entry name" value="CDK"/>
</dbReference>
<dbReference type="GO" id="GO:0005524">
    <property type="term" value="F:ATP binding"/>
    <property type="evidence" value="ECO:0007669"/>
    <property type="project" value="UniProtKB-KW"/>
</dbReference>
<dbReference type="GO" id="GO:0005737">
    <property type="term" value="C:cytoplasm"/>
    <property type="evidence" value="ECO:0007669"/>
    <property type="project" value="TreeGrafter"/>
</dbReference>
<dbReference type="GO" id="GO:0007165">
    <property type="term" value="P:signal transduction"/>
    <property type="evidence" value="ECO:0007669"/>
    <property type="project" value="TreeGrafter"/>
</dbReference>
<dbReference type="EMBL" id="PKPP01006676">
    <property type="protein sequence ID" value="PWA55743.1"/>
    <property type="molecule type" value="Genomic_DNA"/>
</dbReference>
<sequence>MVKKKILGYVKLAVENHTPAETEVDDEVWIRESLREIGGLLLNEFCNLQTQANIQSYGWKASACRTLSPEMLQPSFNLTPEEDKTFRSKRVNRRIAYILLTCTLVILLKQIQGNDEIATGSLTPPPHTDEAAEKIQGSVSDTHELCEQHRCDGEHQQHMDEPLNSITATPVIDKAVGNGRTSAALFGDKVDMGRLCYILGSESYVRRYRLLRIPCGVMCKFSMTHDPATIVKPVPTMLEISAQQHRCSKHAHHEAHNLLMDRTTFMLKIADLGLAQTFTVPLKEYTHKILSLWYRAHEVLLGAADYSTAVDM</sequence>
<keyword evidence="1" id="KW-0547">Nucleotide-binding</keyword>
<dbReference type="GO" id="GO:0000082">
    <property type="term" value="P:G1/S transition of mitotic cell cycle"/>
    <property type="evidence" value="ECO:0007669"/>
    <property type="project" value="TreeGrafter"/>
</dbReference>
<dbReference type="Gene3D" id="1.10.510.10">
    <property type="entry name" value="Transferase(Phosphotransferase) domain 1"/>
    <property type="match status" value="1"/>
</dbReference>
<reference evidence="3 4" key="1">
    <citation type="journal article" date="2018" name="Mol. Plant">
        <title>The genome of Artemisia annua provides insight into the evolution of Asteraceae family and artemisinin biosynthesis.</title>
        <authorList>
            <person name="Shen Q."/>
            <person name="Zhang L."/>
            <person name="Liao Z."/>
            <person name="Wang S."/>
            <person name="Yan T."/>
            <person name="Shi P."/>
            <person name="Liu M."/>
            <person name="Fu X."/>
            <person name="Pan Q."/>
            <person name="Wang Y."/>
            <person name="Lv Z."/>
            <person name="Lu X."/>
            <person name="Zhang F."/>
            <person name="Jiang W."/>
            <person name="Ma Y."/>
            <person name="Chen M."/>
            <person name="Hao X."/>
            <person name="Li L."/>
            <person name="Tang Y."/>
            <person name="Lv G."/>
            <person name="Zhou Y."/>
            <person name="Sun X."/>
            <person name="Brodelius P.E."/>
            <person name="Rose J.K.C."/>
            <person name="Tang K."/>
        </authorList>
    </citation>
    <scope>NUCLEOTIDE SEQUENCE [LARGE SCALE GENOMIC DNA]</scope>
    <source>
        <strain evidence="4">cv. Huhao1</strain>
        <tissue evidence="3">Leaf</tissue>
    </source>
</reference>
<evidence type="ECO:0000313" key="4">
    <source>
        <dbReference type="Proteomes" id="UP000245207"/>
    </source>
</evidence>
<keyword evidence="3" id="KW-0808">Transferase</keyword>
<evidence type="ECO:0000256" key="2">
    <source>
        <dbReference type="ARBA" id="ARBA00022840"/>
    </source>
</evidence>
<dbReference type="AlphaFoldDB" id="A0A2U1M3A9"/>
<dbReference type="InterPro" id="IPR011009">
    <property type="entry name" value="Kinase-like_dom_sf"/>
</dbReference>
<dbReference type="GO" id="GO:0010468">
    <property type="term" value="P:regulation of gene expression"/>
    <property type="evidence" value="ECO:0007669"/>
    <property type="project" value="TreeGrafter"/>
</dbReference>
<protein>
    <submittedName>
        <fullName evidence="3">Cyclin-dependent kinase B2-2</fullName>
    </submittedName>
</protein>
<dbReference type="Proteomes" id="UP000245207">
    <property type="component" value="Unassembled WGS sequence"/>
</dbReference>
<dbReference type="GO" id="GO:0010389">
    <property type="term" value="P:regulation of G2/M transition of mitotic cell cycle"/>
    <property type="evidence" value="ECO:0007669"/>
    <property type="project" value="TreeGrafter"/>
</dbReference>
<keyword evidence="2" id="KW-0067">ATP-binding</keyword>
<dbReference type="PANTHER" id="PTHR24056:SF178">
    <property type="entry name" value="CYCLIN-DEPENDENT KINASE B2-2"/>
    <property type="match status" value="1"/>
</dbReference>
<gene>
    <name evidence="3" type="ORF">CTI12_AA424770</name>
</gene>
<dbReference type="SUPFAM" id="SSF56112">
    <property type="entry name" value="Protein kinase-like (PK-like)"/>
    <property type="match status" value="1"/>
</dbReference>
<dbReference type="STRING" id="35608.A0A2U1M3A9"/>
<dbReference type="GO" id="GO:0005634">
    <property type="term" value="C:nucleus"/>
    <property type="evidence" value="ECO:0007669"/>
    <property type="project" value="TreeGrafter"/>
</dbReference>
<evidence type="ECO:0000313" key="3">
    <source>
        <dbReference type="EMBL" id="PWA55743.1"/>
    </source>
</evidence>
<keyword evidence="3" id="KW-0418">Kinase</keyword>
<dbReference type="GO" id="GO:0000307">
    <property type="term" value="C:cyclin-dependent protein kinase holoenzyme complex"/>
    <property type="evidence" value="ECO:0007669"/>
    <property type="project" value="TreeGrafter"/>
</dbReference>
<evidence type="ECO:0000256" key="1">
    <source>
        <dbReference type="ARBA" id="ARBA00022741"/>
    </source>
</evidence>
<keyword evidence="4" id="KW-1185">Reference proteome</keyword>